<proteinExistence type="predicted"/>
<evidence type="ECO:0008006" key="3">
    <source>
        <dbReference type="Google" id="ProtNLM"/>
    </source>
</evidence>
<keyword evidence="2" id="KW-1185">Reference proteome</keyword>
<evidence type="ECO:0000313" key="2">
    <source>
        <dbReference type="Proteomes" id="UP000266183"/>
    </source>
</evidence>
<dbReference type="SUPFAM" id="SSF50630">
    <property type="entry name" value="Acid proteases"/>
    <property type="match status" value="1"/>
</dbReference>
<dbReference type="PROSITE" id="PS51257">
    <property type="entry name" value="PROKAR_LIPOPROTEIN"/>
    <property type="match status" value="1"/>
</dbReference>
<dbReference type="KEGG" id="chk:D4L85_05465"/>
<dbReference type="PROSITE" id="PS00141">
    <property type="entry name" value="ASP_PROTEASE"/>
    <property type="match status" value="1"/>
</dbReference>
<dbReference type="CDD" id="cd05483">
    <property type="entry name" value="retropepsin_like_bacteria"/>
    <property type="match status" value="1"/>
</dbReference>
<evidence type="ECO:0000313" key="1">
    <source>
        <dbReference type="EMBL" id="AYB30058.1"/>
    </source>
</evidence>
<dbReference type="GO" id="GO:0004190">
    <property type="term" value="F:aspartic-type endopeptidase activity"/>
    <property type="evidence" value="ECO:0007669"/>
    <property type="project" value="InterPro"/>
</dbReference>
<dbReference type="InterPro" id="IPR001969">
    <property type="entry name" value="Aspartic_peptidase_AS"/>
</dbReference>
<gene>
    <name evidence="1" type="ORF">D4L85_05465</name>
</gene>
<dbReference type="Gene3D" id="2.40.70.10">
    <property type="entry name" value="Acid Proteases"/>
    <property type="match status" value="1"/>
</dbReference>
<sequence length="180" mass="20548">MMYAKIHRQRRKQRSCRVSCLLLFILFILGSSCSPVRSVYENEEPPHVPFRTHGGIPLIKAKLNGKTAHFIVDTGASVSLLNEGEAEYFGFQTRQDELYDEVCVTDLNGTTTANRVSPCVLEFGTLTVRSHHFKSRDMVEFSRPFMEQEGIRIGGILGSDLMTYYHLQIDFKNHVISFKK</sequence>
<dbReference type="GO" id="GO:0006508">
    <property type="term" value="P:proteolysis"/>
    <property type="evidence" value="ECO:0007669"/>
    <property type="project" value="InterPro"/>
</dbReference>
<protein>
    <recommendedName>
        <fullName evidence="3">Aspartyl protease</fullName>
    </recommendedName>
</protein>
<organism evidence="1 2">
    <name type="scientific">Chryseolinea soli</name>
    <dbReference type="NCBI Taxonomy" id="2321403"/>
    <lineage>
        <taxon>Bacteria</taxon>
        <taxon>Pseudomonadati</taxon>
        <taxon>Bacteroidota</taxon>
        <taxon>Cytophagia</taxon>
        <taxon>Cytophagales</taxon>
        <taxon>Fulvivirgaceae</taxon>
        <taxon>Chryseolinea</taxon>
    </lineage>
</organism>
<name>A0A385SM24_9BACT</name>
<dbReference type="AlphaFoldDB" id="A0A385SM24"/>
<dbReference type="Proteomes" id="UP000266183">
    <property type="component" value="Chromosome"/>
</dbReference>
<reference evidence="2" key="1">
    <citation type="submission" date="2018-09" db="EMBL/GenBank/DDBJ databases">
        <title>Chryseolinea sp. KIS68-18 isolated from soil.</title>
        <authorList>
            <person name="Weon H.-Y."/>
            <person name="Kwon S.-W."/>
            <person name="Lee S.A."/>
        </authorList>
    </citation>
    <scope>NUCLEOTIDE SEQUENCE [LARGE SCALE GENOMIC DNA]</scope>
    <source>
        <strain evidence="2">KIS68-18</strain>
    </source>
</reference>
<dbReference type="InterPro" id="IPR034122">
    <property type="entry name" value="Retropepsin-like_bacterial"/>
</dbReference>
<dbReference type="InterPro" id="IPR021109">
    <property type="entry name" value="Peptidase_aspartic_dom_sf"/>
</dbReference>
<dbReference type="Pfam" id="PF13650">
    <property type="entry name" value="Asp_protease_2"/>
    <property type="match status" value="1"/>
</dbReference>
<accession>A0A385SM24</accession>
<dbReference type="EMBL" id="CP032382">
    <property type="protein sequence ID" value="AYB30058.1"/>
    <property type="molecule type" value="Genomic_DNA"/>
</dbReference>